<dbReference type="HAMAP" id="MF_01358">
    <property type="entry name" value="NDH1_NuoD"/>
    <property type="match status" value="1"/>
</dbReference>
<comment type="similarity">
    <text evidence="1 5">Belongs to the complex I 49 kDa subunit family.</text>
</comment>
<protein>
    <recommendedName>
        <fullName evidence="6">NADH-quinone oxidoreductase subunit D domain-containing protein</fullName>
    </recommendedName>
</protein>
<dbReference type="GO" id="GO:0051287">
    <property type="term" value="F:NAD binding"/>
    <property type="evidence" value="ECO:0007669"/>
    <property type="project" value="InterPro"/>
</dbReference>
<dbReference type="NCBIfam" id="NF004739">
    <property type="entry name" value="PRK06075.1"/>
    <property type="match status" value="1"/>
</dbReference>
<dbReference type="AlphaFoldDB" id="A0A7S4FP91"/>
<dbReference type="InterPro" id="IPR029014">
    <property type="entry name" value="NiFe-Hase_large"/>
</dbReference>
<evidence type="ECO:0000256" key="5">
    <source>
        <dbReference type="RuleBase" id="RU003685"/>
    </source>
</evidence>
<sequence length="386" mass="44241">MDTFTINFGPQHPAAHGVLRLILELDHEHIVRADPHIGFLHRGTEKLMEMKPVIQVTPYMDRLDYMSAMANEHAFCMAVERLCEIQVPLRGSFIRVIFLEITRILNHLLAIACGAADVGALTPILWTFEEREKLMTFYEQVSGARLHPNYFRPGGVVSDIPYGFLDQLYEFINQFAARLDEVEDLLTQNNIWRERLKVGYIDLDRALSYGFSGPMLRSAGVAWDLRVTAPYEVYPYLDVEVPYGTNGDSYDRYLIRIQEMRNSIRIIHQCINDIVPGDYRVHDAKFAAIPFRDCKESMENLIAHFKYYSEGFRLPEGFVYVATESPKGELGVYLQSDGDSLPYRSRIRAPGFYHLASLPYLAQNLMIPDLVTLIGTLDIVFGEVDR</sequence>
<feature type="domain" description="NADH-quinone oxidoreductase subunit D" evidence="6">
    <location>
        <begin position="117"/>
        <end position="386"/>
    </location>
</feature>
<keyword evidence="3 5" id="KW-1278">Translocase</keyword>
<dbReference type="InterPro" id="IPR022885">
    <property type="entry name" value="NDH1_su_D/H"/>
</dbReference>
<dbReference type="EMBL" id="HBJA01050653">
    <property type="protein sequence ID" value="CAE0806810.1"/>
    <property type="molecule type" value="Transcribed_RNA"/>
</dbReference>
<dbReference type="PANTHER" id="PTHR11993">
    <property type="entry name" value="NADH-UBIQUINONE OXIDOREDUCTASE 49 KDA SUBUNIT"/>
    <property type="match status" value="1"/>
</dbReference>
<dbReference type="Pfam" id="PF00346">
    <property type="entry name" value="Complex1_49kDa"/>
    <property type="match status" value="1"/>
</dbReference>
<evidence type="ECO:0000256" key="1">
    <source>
        <dbReference type="ARBA" id="ARBA00005769"/>
    </source>
</evidence>
<evidence type="ECO:0000259" key="6">
    <source>
        <dbReference type="Pfam" id="PF00346"/>
    </source>
</evidence>
<keyword evidence="2 5" id="KW-0813">Transport</keyword>
<proteinExistence type="inferred from homology"/>
<dbReference type="GO" id="GO:0016651">
    <property type="term" value="F:oxidoreductase activity, acting on NAD(P)H"/>
    <property type="evidence" value="ECO:0007669"/>
    <property type="project" value="InterPro"/>
</dbReference>
<dbReference type="NCBIfam" id="TIGR01962">
    <property type="entry name" value="NuoD"/>
    <property type="match status" value="1"/>
</dbReference>
<dbReference type="PANTHER" id="PTHR11993:SF10">
    <property type="entry name" value="NADH DEHYDROGENASE [UBIQUINONE] IRON-SULFUR PROTEIN 2, MITOCHONDRIAL"/>
    <property type="match status" value="1"/>
</dbReference>
<evidence type="ECO:0000313" key="7">
    <source>
        <dbReference type="EMBL" id="CAE0806810.1"/>
    </source>
</evidence>
<name>A0A7S4FP91_9EUGL</name>
<dbReference type="GO" id="GO:0005739">
    <property type="term" value="C:mitochondrion"/>
    <property type="evidence" value="ECO:0007669"/>
    <property type="project" value="GOC"/>
</dbReference>
<dbReference type="GO" id="GO:0048038">
    <property type="term" value="F:quinone binding"/>
    <property type="evidence" value="ECO:0007669"/>
    <property type="project" value="InterPro"/>
</dbReference>
<dbReference type="SUPFAM" id="SSF56762">
    <property type="entry name" value="HydB/Nqo4-like"/>
    <property type="match status" value="1"/>
</dbReference>
<evidence type="ECO:0000256" key="4">
    <source>
        <dbReference type="ARBA" id="ARBA00023027"/>
    </source>
</evidence>
<gene>
    <name evidence="7" type="ORF">EGYM00163_LOCUS17938</name>
</gene>
<evidence type="ECO:0000256" key="2">
    <source>
        <dbReference type="ARBA" id="ARBA00022448"/>
    </source>
</evidence>
<evidence type="ECO:0000256" key="3">
    <source>
        <dbReference type="ARBA" id="ARBA00022967"/>
    </source>
</evidence>
<dbReference type="InterPro" id="IPR014029">
    <property type="entry name" value="NADH_UbQ_OxRdtase_49kDa_CS"/>
</dbReference>
<keyword evidence="4 5" id="KW-0520">NAD</keyword>
<organism evidence="7">
    <name type="scientific">Eutreptiella gymnastica</name>
    <dbReference type="NCBI Taxonomy" id="73025"/>
    <lineage>
        <taxon>Eukaryota</taxon>
        <taxon>Discoba</taxon>
        <taxon>Euglenozoa</taxon>
        <taxon>Euglenida</taxon>
        <taxon>Spirocuta</taxon>
        <taxon>Euglenophyceae</taxon>
        <taxon>Eutreptiales</taxon>
        <taxon>Eutreptiaceae</taxon>
        <taxon>Eutreptiella</taxon>
    </lineage>
</organism>
<accession>A0A7S4FP91</accession>
<dbReference type="Gene3D" id="1.10.645.10">
    <property type="entry name" value="Cytochrome-c3 Hydrogenase, chain B"/>
    <property type="match status" value="1"/>
</dbReference>
<reference evidence="7" key="1">
    <citation type="submission" date="2021-01" db="EMBL/GenBank/DDBJ databases">
        <authorList>
            <person name="Corre E."/>
            <person name="Pelletier E."/>
            <person name="Niang G."/>
            <person name="Scheremetjew M."/>
            <person name="Finn R."/>
            <person name="Kale V."/>
            <person name="Holt S."/>
            <person name="Cochrane G."/>
            <person name="Meng A."/>
            <person name="Brown T."/>
            <person name="Cohen L."/>
        </authorList>
    </citation>
    <scope>NUCLEOTIDE SEQUENCE</scope>
    <source>
        <strain evidence="7">CCMP1594</strain>
    </source>
</reference>
<dbReference type="GO" id="GO:0006120">
    <property type="term" value="P:mitochondrial electron transport, NADH to ubiquinone"/>
    <property type="evidence" value="ECO:0007669"/>
    <property type="project" value="TreeGrafter"/>
</dbReference>
<dbReference type="PROSITE" id="PS00535">
    <property type="entry name" value="COMPLEX1_49K"/>
    <property type="match status" value="1"/>
</dbReference>
<dbReference type="InterPro" id="IPR001135">
    <property type="entry name" value="NADH_Q_OxRdtase_suD"/>
</dbReference>